<feature type="transmembrane region" description="Helical" evidence="2">
    <location>
        <begin position="439"/>
        <end position="463"/>
    </location>
</feature>
<protein>
    <recommendedName>
        <fullName evidence="3">Schizont-infected cell agglutination C-terminal domain-containing protein</fullName>
    </recommendedName>
</protein>
<feature type="compositionally biased region" description="Gly residues" evidence="1">
    <location>
        <begin position="233"/>
        <end position="242"/>
    </location>
</feature>
<feature type="compositionally biased region" description="Polar residues" evidence="1">
    <location>
        <begin position="376"/>
        <end position="392"/>
    </location>
</feature>
<keyword evidence="5" id="KW-1185">Reference proteome</keyword>
<keyword evidence="2" id="KW-1133">Transmembrane helix</keyword>
<dbReference type="Pfam" id="PF12879">
    <property type="entry name" value="SICA_C"/>
    <property type="match status" value="1"/>
</dbReference>
<accession>A0A0D9QDP1</accession>
<organism evidence="4 5">
    <name type="scientific">Plasmodium fragile</name>
    <dbReference type="NCBI Taxonomy" id="5857"/>
    <lineage>
        <taxon>Eukaryota</taxon>
        <taxon>Sar</taxon>
        <taxon>Alveolata</taxon>
        <taxon>Apicomplexa</taxon>
        <taxon>Aconoidasida</taxon>
        <taxon>Haemosporida</taxon>
        <taxon>Plasmodiidae</taxon>
        <taxon>Plasmodium</taxon>
        <taxon>Plasmodium (Plasmodium)</taxon>
    </lineage>
</organism>
<feature type="compositionally biased region" description="Polar residues" evidence="1">
    <location>
        <begin position="584"/>
        <end position="594"/>
    </location>
</feature>
<reference evidence="4 5" key="1">
    <citation type="submission" date="2014-03" db="EMBL/GenBank/DDBJ databases">
        <title>The Genome Sequence of Plasmodium fragile nilgiri.</title>
        <authorList>
            <consortium name="The Broad Institute Genomics Platform"/>
            <consortium name="The Broad Institute Genome Sequencing Center for Infectious Disease"/>
            <person name="Neafsey D."/>
            <person name="Duraisingh M."/>
            <person name="Young S.K."/>
            <person name="Zeng Q."/>
            <person name="Gargeya S."/>
            <person name="Abouelleil A."/>
            <person name="Alvarado L."/>
            <person name="Chapman S.B."/>
            <person name="Gainer-Dewar J."/>
            <person name="Goldberg J."/>
            <person name="Griggs A."/>
            <person name="Gujja S."/>
            <person name="Hansen M."/>
            <person name="Howarth C."/>
            <person name="Imamovic A."/>
            <person name="Larimer J."/>
            <person name="Pearson M."/>
            <person name="Poon T.W."/>
            <person name="Priest M."/>
            <person name="Roberts A."/>
            <person name="Saif S."/>
            <person name="Shea T."/>
            <person name="Sykes S."/>
            <person name="Wortman J."/>
            <person name="Nusbaum C."/>
            <person name="Birren B."/>
        </authorList>
    </citation>
    <scope>NUCLEOTIDE SEQUENCE [LARGE SCALE GENOMIC DNA]</scope>
    <source>
        <strain evidence="5">nilgiri</strain>
    </source>
</reference>
<dbReference type="InterPro" id="IPR024288">
    <property type="entry name" value="SICA_C"/>
</dbReference>
<evidence type="ECO:0000313" key="5">
    <source>
        <dbReference type="Proteomes" id="UP000054561"/>
    </source>
</evidence>
<feature type="compositionally biased region" description="Low complexity" evidence="1">
    <location>
        <begin position="198"/>
        <end position="217"/>
    </location>
</feature>
<feature type="compositionally biased region" description="Low complexity" evidence="1">
    <location>
        <begin position="266"/>
        <end position="278"/>
    </location>
</feature>
<feature type="compositionally biased region" description="Gly residues" evidence="1">
    <location>
        <begin position="326"/>
        <end position="369"/>
    </location>
</feature>
<evidence type="ECO:0000256" key="1">
    <source>
        <dbReference type="SAM" id="MobiDB-lite"/>
    </source>
</evidence>
<name>A0A0D9QDP1_PLAFR</name>
<feature type="region of interest" description="Disordered" evidence="1">
    <location>
        <begin position="584"/>
        <end position="656"/>
    </location>
</feature>
<evidence type="ECO:0000259" key="3">
    <source>
        <dbReference type="Pfam" id="PF12879"/>
    </source>
</evidence>
<feature type="region of interest" description="Disordered" evidence="1">
    <location>
        <begin position="95"/>
        <end position="429"/>
    </location>
</feature>
<feature type="compositionally biased region" description="Basic and acidic residues" evidence="1">
    <location>
        <begin position="408"/>
        <end position="419"/>
    </location>
</feature>
<feature type="compositionally biased region" description="Polar residues" evidence="1">
    <location>
        <begin position="616"/>
        <end position="642"/>
    </location>
</feature>
<feature type="compositionally biased region" description="Pro residues" evidence="1">
    <location>
        <begin position="304"/>
        <end position="314"/>
    </location>
</feature>
<proteinExistence type="predicted"/>
<keyword evidence="2" id="KW-0472">Membrane</keyword>
<feature type="compositionally biased region" description="Pro residues" evidence="1">
    <location>
        <begin position="154"/>
        <end position="164"/>
    </location>
</feature>
<dbReference type="RefSeq" id="XP_012338233.1">
    <property type="nucleotide sequence ID" value="XM_012482810.1"/>
</dbReference>
<keyword evidence="2" id="KW-0812">Transmembrane</keyword>
<dbReference type="OrthoDB" id="375150at2759"/>
<dbReference type="AlphaFoldDB" id="A0A0D9QDP1"/>
<dbReference type="GeneID" id="24270522"/>
<evidence type="ECO:0000256" key="2">
    <source>
        <dbReference type="SAM" id="Phobius"/>
    </source>
</evidence>
<dbReference type="VEuPathDB" id="PlasmoDB:AK88_05208"/>
<sequence>MCGYLGHQHNAQAVDLDIAHWLRGQGQMLDGIHTINADAPCTMKWAEYTKDKKQDDNPDKVDDTKITDIKKAETKIVDEAKRVIEKAKVAVEQEIEKQKAGTKPQAPPTTVPEVPEEPVPEEKGPPQGPGAERGDRARAETGASETVPAAASIPQPPPAAPPPSQSSSGSGSGTTVSKDTKETGKCSKGTETYTVKNAGAGVHGSTSSTSVSFGTTSDIDSTCGKKPEDSGPGKHGATGQGSLGSPSAPADAAPKVSDPQLPPTPTTTGTETTSNATPGPAPPDGKPIDSGALGATVVSGGNDDPPPLNPPKPKPASDNPDQAGASGSGGGGAGEPSSGGGADGVSGGEGKGGAAGGAPGGGGERGGSTGPSSTGHQTPASSTPGSTDTVNPGSSGTGSTGQTTNENVEPKETQEDKLPADAPITPSVPTGLRWADVKWYTPAIIPAVVGIGVIAFFLWKYFAYLAKRRRPYRTVRDVPSPPLDEEILQHLQRGERPPPDYGYTMVTDRQPASTSGRARPPRVHKRTIIELHLEVLNECETAAWENVNDDYWKIVVQQFAQDLMQNEDTNNNTLVVSTTTQALSGNNVSSTDSAGTDPCPPHEHDPDPWSCMENIQLATEPSASNAHDPDSWSSMETIQLQTDPCPPNEPDPDPWSCMKNIQLDAPYSRAPTVPGDATSACIHWIDRHKHLLRECTTQPWFLQLKADWKQYLHQHWTDAVSGNSELGERGNIPSVEMKKDAWKKWVARQHALMNTYSEQEWFQHLLNNVEQETESQKGEVPAVETDLEVENVMAAEHMLRMRDAPRTQLHQPPHMKKPLSANTWILILALVIEACELESSMQQKELYVDELLDKL</sequence>
<dbReference type="EMBL" id="KQ001743">
    <property type="protein sequence ID" value="KJP85165.1"/>
    <property type="molecule type" value="Genomic_DNA"/>
</dbReference>
<feature type="compositionally biased region" description="Basic and acidic residues" evidence="1">
    <location>
        <begin position="223"/>
        <end position="232"/>
    </location>
</feature>
<dbReference type="Proteomes" id="UP000054561">
    <property type="component" value="Unassembled WGS sequence"/>
</dbReference>
<gene>
    <name evidence="4" type="ORF">AK88_05208</name>
</gene>
<evidence type="ECO:0000313" key="4">
    <source>
        <dbReference type="EMBL" id="KJP85165.1"/>
    </source>
</evidence>
<feature type="domain" description="Schizont-infected cell agglutination C-terminal" evidence="3">
    <location>
        <begin position="460"/>
        <end position="569"/>
    </location>
</feature>